<evidence type="ECO:0000256" key="3">
    <source>
        <dbReference type="ARBA" id="ARBA00023145"/>
    </source>
</evidence>
<evidence type="ECO:0000313" key="5">
    <source>
        <dbReference type="RefSeq" id="XP_031558591.1"/>
    </source>
</evidence>
<dbReference type="GO" id="GO:0016787">
    <property type="term" value="F:hydrolase activity"/>
    <property type="evidence" value="ECO:0007669"/>
    <property type="project" value="UniProtKB-KW"/>
</dbReference>
<evidence type="ECO:0000313" key="4">
    <source>
        <dbReference type="Proteomes" id="UP000515163"/>
    </source>
</evidence>
<evidence type="ECO:0000256" key="1">
    <source>
        <dbReference type="ARBA" id="ARBA00022679"/>
    </source>
</evidence>
<dbReference type="InterPro" id="IPR051792">
    <property type="entry name" value="GGT_bact"/>
</dbReference>
<proteinExistence type="predicted"/>
<dbReference type="InParanoid" id="A0A6P8HT29"/>
<dbReference type="InterPro" id="IPR043137">
    <property type="entry name" value="GGT_ssub_C"/>
</dbReference>
<dbReference type="KEGG" id="aten:116294999"/>
<keyword evidence="4" id="KW-1185">Reference proteome</keyword>
<dbReference type="Pfam" id="PF01019">
    <property type="entry name" value="G_glu_transpept"/>
    <property type="match status" value="1"/>
</dbReference>
<protein>
    <submittedName>
        <fullName evidence="5">Uncharacterized protein LOC116294999</fullName>
    </submittedName>
</protein>
<evidence type="ECO:0000256" key="2">
    <source>
        <dbReference type="ARBA" id="ARBA00022801"/>
    </source>
</evidence>
<reference evidence="5" key="1">
    <citation type="submission" date="2025-08" db="UniProtKB">
        <authorList>
            <consortium name="RefSeq"/>
        </authorList>
    </citation>
    <scope>IDENTIFICATION</scope>
    <source>
        <tissue evidence="5">Tentacle</tissue>
    </source>
</reference>
<dbReference type="PANTHER" id="PTHR43199:SF1">
    <property type="entry name" value="GLUTATHIONE HYDROLASE PROENZYME"/>
    <property type="match status" value="1"/>
</dbReference>
<sequence>MTQINPSATLIGRSMRSNSIQLDTPIVLFISSIHVQTNQKGLEFSKMVRSHLLVYFCMFWTIYCPKMSASVTLSPESWPEGEYERFERLNLIKDYRPKPLAFSSGKGMVAGTTNAFAVHVGMDALRKGGNAMDACLSTAITEVALAAGSYVSYTGVTNILYYDRKTDKVYSLDGGWNIPSHVPPDIPPVHSQGPNGATVLIPGFIAGVTEAAKRFAKFPLSTLLEPAIYFTEKGFKLPYWLYGSIYVNYNSKTLLRTPQGRAKFTNPVTGKPYAYQELFRQPLMAEFLKNISASGKDYFYKGFFGRTMAAIVQEEQGTITAADMANYQATWNEPANTTYSGHQIYSSGSDWGGAELVEKLNLMELAGLSDSESSYLSNSSKLFWLGSISRLSFFASWYGKIVKNGLDILEKSFGADFSLNNRKTKENAKKLWEKIRSPEKMRQANAIIKKLLGGTEEKRAVNLEEYFGSDGVVALDTEGNACAMIHTINSLMWGTGLFLQGNALPHSAAIFKSYVKNTEPGTRLPNGLQPVLALKESGNDRKGGNGRKPVLAVSVVGQSYAMNTNQFITSILDSYKTPREAVNTPTFLLPSTDSFYQDVRMEEFAIAENILNDARALGLNITEVSYKVSNGALGLGVIVTADGKGNMYGCSNADRWGYSEGV</sequence>
<dbReference type="OrthoDB" id="5985014at2759"/>
<dbReference type="Proteomes" id="UP000515163">
    <property type="component" value="Unplaced"/>
</dbReference>
<gene>
    <name evidence="5" type="primary">LOC116294999</name>
</gene>
<dbReference type="RefSeq" id="XP_031558591.1">
    <property type="nucleotide sequence ID" value="XM_031702731.1"/>
</dbReference>
<dbReference type="AlphaFoldDB" id="A0A6P8HT29"/>
<dbReference type="GeneID" id="116294999"/>
<keyword evidence="1" id="KW-0808">Transferase</keyword>
<dbReference type="SUPFAM" id="SSF56235">
    <property type="entry name" value="N-terminal nucleophile aminohydrolases (Ntn hydrolases)"/>
    <property type="match status" value="1"/>
</dbReference>
<dbReference type="PANTHER" id="PTHR43199">
    <property type="entry name" value="GLUTATHIONE HYDROLASE"/>
    <property type="match status" value="1"/>
</dbReference>
<accession>A0A6P8HT29</accession>
<dbReference type="PRINTS" id="PR01210">
    <property type="entry name" value="GGTRANSPTASE"/>
</dbReference>
<name>A0A6P8HT29_ACTTE</name>
<organism evidence="4 5">
    <name type="scientific">Actinia tenebrosa</name>
    <name type="common">Australian red waratah sea anemone</name>
    <dbReference type="NCBI Taxonomy" id="6105"/>
    <lineage>
        <taxon>Eukaryota</taxon>
        <taxon>Metazoa</taxon>
        <taxon>Cnidaria</taxon>
        <taxon>Anthozoa</taxon>
        <taxon>Hexacorallia</taxon>
        <taxon>Actiniaria</taxon>
        <taxon>Actiniidae</taxon>
        <taxon>Actinia</taxon>
    </lineage>
</organism>
<keyword evidence="2" id="KW-0378">Hydrolase</keyword>
<dbReference type="GO" id="GO:0016740">
    <property type="term" value="F:transferase activity"/>
    <property type="evidence" value="ECO:0007669"/>
    <property type="project" value="UniProtKB-KW"/>
</dbReference>
<keyword evidence="3" id="KW-0865">Zymogen</keyword>
<dbReference type="InterPro" id="IPR029055">
    <property type="entry name" value="Ntn_hydrolases_N"/>
</dbReference>
<dbReference type="Gene3D" id="3.60.20.40">
    <property type="match status" value="1"/>
</dbReference>